<dbReference type="AlphaFoldDB" id="A0A0L7LAM9"/>
<dbReference type="Gene3D" id="3.90.550.10">
    <property type="entry name" value="Spore Coat Polysaccharide Biosynthesis Protein SpsA, Chain A"/>
    <property type="match status" value="1"/>
</dbReference>
<protein>
    <submittedName>
        <fullName evidence="2">Beta-1,4-galactosyltransferase</fullName>
    </submittedName>
</protein>
<dbReference type="PANTHER" id="PTHR19300">
    <property type="entry name" value="BETA-1,4-GALACTOSYLTRANSFERASE"/>
    <property type="match status" value="1"/>
</dbReference>
<dbReference type="PRINTS" id="PR02050">
    <property type="entry name" value="B14GALTRFASE"/>
</dbReference>
<dbReference type="EMBL" id="JTDY01002038">
    <property type="protein sequence ID" value="KOB72266.1"/>
    <property type="molecule type" value="Genomic_DNA"/>
</dbReference>
<evidence type="ECO:0000313" key="3">
    <source>
        <dbReference type="Proteomes" id="UP000037510"/>
    </source>
</evidence>
<keyword evidence="3" id="KW-1185">Reference proteome</keyword>
<dbReference type="GO" id="GO:0008378">
    <property type="term" value="F:galactosyltransferase activity"/>
    <property type="evidence" value="ECO:0007669"/>
    <property type="project" value="TreeGrafter"/>
</dbReference>
<evidence type="ECO:0000259" key="1">
    <source>
        <dbReference type="Pfam" id="PF13733"/>
    </source>
</evidence>
<dbReference type="InterPro" id="IPR027995">
    <property type="entry name" value="Galactosyl_T_N"/>
</dbReference>
<feature type="domain" description="Galactosyltransferase N-terminal" evidence="1">
    <location>
        <begin position="12"/>
        <end position="60"/>
    </location>
</feature>
<dbReference type="InterPro" id="IPR003859">
    <property type="entry name" value="Galactosyl_T"/>
</dbReference>
<dbReference type="PANTHER" id="PTHR19300:SF57">
    <property type="entry name" value="BETA-1,4-N-ACETYLGALACTOSAMINYLTRANSFERASE"/>
    <property type="match status" value="1"/>
</dbReference>
<dbReference type="STRING" id="104452.A0A0L7LAM9"/>
<feature type="non-terminal residue" evidence="2">
    <location>
        <position position="165"/>
    </location>
</feature>
<evidence type="ECO:0000313" key="2">
    <source>
        <dbReference type="EMBL" id="KOB72266.1"/>
    </source>
</evidence>
<proteinExistence type="predicted"/>
<dbReference type="GO" id="GO:0006688">
    <property type="term" value="P:glycosphingolipid biosynthetic process"/>
    <property type="evidence" value="ECO:0007669"/>
    <property type="project" value="TreeGrafter"/>
</dbReference>
<dbReference type="GO" id="GO:0005794">
    <property type="term" value="C:Golgi apparatus"/>
    <property type="evidence" value="ECO:0007669"/>
    <property type="project" value="TreeGrafter"/>
</dbReference>
<keyword evidence="2" id="KW-0808">Transferase</keyword>
<dbReference type="Proteomes" id="UP000037510">
    <property type="component" value="Unassembled WGS sequence"/>
</dbReference>
<keyword evidence="2" id="KW-0328">Glycosyltransferase</keyword>
<dbReference type="InterPro" id="IPR029044">
    <property type="entry name" value="Nucleotide-diphossugar_trans"/>
</dbReference>
<dbReference type="GO" id="GO:0016020">
    <property type="term" value="C:membrane"/>
    <property type="evidence" value="ECO:0007669"/>
    <property type="project" value="GOC"/>
</dbReference>
<reference evidence="2 3" key="1">
    <citation type="journal article" date="2015" name="Genome Biol. Evol.">
        <title>The genome of winter moth (Operophtera brumata) provides a genomic perspective on sexual dimorphism and phenology.</title>
        <authorList>
            <person name="Derks M.F."/>
            <person name="Smit S."/>
            <person name="Salis L."/>
            <person name="Schijlen E."/>
            <person name="Bossers A."/>
            <person name="Mateman C."/>
            <person name="Pijl A.S."/>
            <person name="de Ridder D."/>
            <person name="Groenen M.A."/>
            <person name="Visser M.E."/>
            <person name="Megens H.J."/>
        </authorList>
    </citation>
    <scope>NUCLEOTIDE SEQUENCE [LARGE SCALE GENOMIC DNA]</scope>
    <source>
        <strain evidence="2">WM2013NL</strain>
        <tissue evidence="2">Head and thorax</tissue>
    </source>
</reference>
<dbReference type="GO" id="GO:0005975">
    <property type="term" value="P:carbohydrate metabolic process"/>
    <property type="evidence" value="ECO:0007669"/>
    <property type="project" value="InterPro"/>
</dbReference>
<comment type="caution">
    <text evidence="2">The sequence shown here is derived from an EMBL/GenBank/DDBJ whole genome shotgun (WGS) entry which is preliminary data.</text>
</comment>
<dbReference type="Pfam" id="PF13733">
    <property type="entry name" value="Glyco_transf_7N"/>
    <property type="match status" value="1"/>
</dbReference>
<accession>A0A0L7LAM9</accession>
<gene>
    <name evidence="2" type="ORF">OBRU01_05142</name>
</gene>
<name>A0A0L7LAM9_OPEBR</name>
<sequence length="165" mass="19048">MNNNDFSPTGITNGSYVPECHHPAFSVAILVTHRNRQKQLDIFMPYMHIFLRKQNIHYKHAIADKFSCLILHDVDLLPLDFGNLYVCTQQLRHMSACIDKFRYVLPYYELAGGVLAMRADQYVMLWFQCTRSRYSMLVHPPVSHNAARYRILAENCLAVARGDAA</sequence>
<organism evidence="2 3">
    <name type="scientific">Operophtera brumata</name>
    <name type="common">Winter moth</name>
    <name type="synonym">Phalaena brumata</name>
    <dbReference type="NCBI Taxonomy" id="104452"/>
    <lineage>
        <taxon>Eukaryota</taxon>
        <taxon>Metazoa</taxon>
        <taxon>Ecdysozoa</taxon>
        <taxon>Arthropoda</taxon>
        <taxon>Hexapoda</taxon>
        <taxon>Insecta</taxon>
        <taxon>Pterygota</taxon>
        <taxon>Neoptera</taxon>
        <taxon>Endopterygota</taxon>
        <taxon>Lepidoptera</taxon>
        <taxon>Glossata</taxon>
        <taxon>Ditrysia</taxon>
        <taxon>Geometroidea</taxon>
        <taxon>Geometridae</taxon>
        <taxon>Larentiinae</taxon>
        <taxon>Operophtera</taxon>
    </lineage>
</organism>
<dbReference type="GO" id="GO:0033842">
    <property type="term" value="F:N-acetyl-beta-glucosaminyl-derivative 4-beta-N-acetylgalactosaminyltransferase activity"/>
    <property type="evidence" value="ECO:0007669"/>
    <property type="project" value="TreeGrafter"/>
</dbReference>